<proteinExistence type="predicted"/>
<dbReference type="PANTHER" id="PTHR43405">
    <property type="entry name" value="GLYCOSYL HYDROLASE DIGH"/>
    <property type="match status" value="1"/>
</dbReference>
<dbReference type="Pfam" id="PF02638">
    <property type="entry name" value="GHL10"/>
    <property type="match status" value="1"/>
</dbReference>
<evidence type="ECO:0000256" key="2">
    <source>
        <dbReference type="SAM" id="MobiDB-lite"/>
    </source>
</evidence>
<dbReference type="InterPro" id="IPR017853">
    <property type="entry name" value="GH"/>
</dbReference>
<feature type="region of interest" description="Disordered" evidence="2">
    <location>
        <begin position="601"/>
        <end position="645"/>
    </location>
</feature>
<evidence type="ECO:0000313" key="6">
    <source>
        <dbReference type="Proteomes" id="UP000517712"/>
    </source>
</evidence>
<feature type="compositionally biased region" description="Polar residues" evidence="2">
    <location>
        <begin position="354"/>
        <end position="366"/>
    </location>
</feature>
<dbReference type="Gene3D" id="3.20.20.80">
    <property type="entry name" value="Glycosidases"/>
    <property type="match status" value="1"/>
</dbReference>
<sequence>MRRTTAAATAALLLLGIPTAAAGTTDDEQLLYKYVKDASGAYGYGSDPVETYPGSGTQVSIPTTSAEETRRFSSAWVATIDNLNFGRPADAADFDSRFTRVLDDFESWNMNAVIFQVRPLLDAYYPSELNPWSGFLTGTQGVDPGYDPLARAVEATHARGMEFHAWLNPYRVTNSKMTSATVLGALDMTADEVKALSIPEYIAALADAGILAPDNYAVQHPDQVLMFEEKLFLDPGEPAVRTSVADTVAEIVANYDVDAIHFDDYFYPYRITVDGENVFFGDAGEDRATFEEHGLTAGYADTPEDIERWRRDNVTALISDVNDEVDAHNAATGSAVQLGVSPFGIWEHKENDPAGSNTPTTSSQTYSGSVFADTRGWVQDELVDYLVPQIYWSFDQGAAPYGDLAQWWNDVAAGSRTQVYVGHALYKHVNNGGWEQAWMNPEEVPNQIRFNQKLDDIDGSVLFSYNDMQPSDLASLPADQQPRHEAKNQAIELLREDAFGHPTLVPAKPWLSDGVVAAPKGVQVRDGHLVWEAGDPQEARQYAIYRGTGSPKQIIAREGALVGTVWADGASTLEFELPNTASSTPAREKWVVTALDAAAVESAPVAATGKPDKPGKPEQPGKPDKPGKPDHPVRPSQPGGSEDGR</sequence>
<feature type="chain" id="PRO_5031490471" evidence="3">
    <location>
        <begin position="23"/>
        <end position="645"/>
    </location>
</feature>
<dbReference type="SUPFAM" id="SSF51445">
    <property type="entry name" value="(Trans)glycosidases"/>
    <property type="match status" value="1"/>
</dbReference>
<feature type="signal peptide" evidence="3">
    <location>
        <begin position="1"/>
        <end position="22"/>
    </location>
</feature>
<keyword evidence="1 3" id="KW-0732">Signal</keyword>
<comment type="caution">
    <text evidence="5">The sequence shown here is derived from an EMBL/GenBank/DDBJ whole genome shotgun (WGS) entry which is preliminary data.</text>
</comment>
<dbReference type="AlphaFoldDB" id="A0A7W9CBJ0"/>
<feature type="region of interest" description="Disordered" evidence="2">
    <location>
        <begin position="347"/>
        <end position="366"/>
    </location>
</feature>
<feature type="compositionally biased region" description="Basic and acidic residues" evidence="2">
    <location>
        <begin position="610"/>
        <end position="633"/>
    </location>
</feature>
<evidence type="ECO:0000256" key="1">
    <source>
        <dbReference type="ARBA" id="ARBA00022729"/>
    </source>
</evidence>
<evidence type="ECO:0000313" key="5">
    <source>
        <dbReference type="EMBL" id="MBB5742473.1"/>
    </source>
</evidence>
<evidence type="ECO:0000259" key="4">
    <source>
        <dbReference type="Pfam" id="PF02638"/>
    </source>
</evidence>
<dbReference type="RefSeq" id="WP_184281921.1">
    <property type="nucleotide sequence ID" value="NZ_BAAAPG010000001.1"/>
</dbReference>
<dbReference type="EMBL" id="JACHMU010000001">
    <property type="protein sequence ID" value="MBB5742473.1"/>
    <property type="molecule type" value="Genomic_DNA"/>
</dbReference>
<protein>
    <submittedName>
        <fullName evidence="5">Uncharacterized lipoprotein YddW (UPF0748 family)</fullName>
    </submittedName>
</protein>
<accession>A0A7W9CBJ0</accession>
<name>A0A7W9CBJ0_9MICO</name>
<keyword evidence="6" id="KW-1185">Reference proteome</keyword>
<gene>
    <name evidence="5" type="ORF">HD600_000970</name>
</gene>
<dbReference type="InterPro" id="IPR003790">
    <property type="entry name" value="GHL10"/>
</dbReference>
<dbReference type="InterPro" id="IPR052177">
    <property type="entry name" value="Divisome_Glycosyl_Hydrolase"/>
</dbReference>
<keyword evidence="5" id="KW-0449">Lipoprotein</keyword>
<evidence type="ECO:0000256" key="3">
    <source>
        <dbReference type="SAM" id="SignalP"/>
    </source>
</evidence>
<dbReference type="Proteomes" id="UP000517712">
    <property type="component" value="Unassembled WGS sequence"/>
</dbReference>
<dbReference type="PANTHER" id="PTHR43405:SF1">
    <property type="entry name" value="GLYCOSYL HYDROLASE DIGH"/>
    <property type="match status" value="1"/>
</dbReference>
<reference evidence="5 6" key="1">
    <citation type="submission" date="2020-08" db="EMBL/GenBank/DDBJ databases">
        <title>Sequencing the genomes of 1000 actinobacteria strains.</title>
        <authorList>
            <person name="Klenk H.-P."/>
        </authorList>
    </citation>
    <scope>NUCLEOTIDE SEQUENCE [LARGE SCALE GENOMIC DNA]</scope>
    <source>
        <strain evidence="5 6">DSM 24823</strain>
    </source>
</reference>
<feature type="domain" description="Glycosyl hydrolase-like 10" evidence="4">
    <location>
        <begin position="75"/>
        <end position="439"/>
    </location>
</feature>
<organism evidence="5 6">
    <name type="scientific">Microbacterium ginsengiterrae</name>
    <dbReference type="NCBI Taxonomy" id="546115"/>
    <lineage>
        <taxon>Bacteria</taxon>
        <taxon>Bacillati</taxon>
        <taxon>Actinomycetota</taxon>
        <taxon>Actinomycetes</taxon>
        <taxon>Micrococcales</taxon>
        <taxon>Microbacteriaceae</taxon>
        <taxon>Microbacterium</taxon>
    </lineage>
</organism>